<dbReference type="AlphaFoldDB" id="A0A074RJ25"/>
<proteinExistence type="predicted"/>
<dbReference type="PROSITE" id="PS50157">
    <property type="entry name" value="ZINC_FINGER_C2H2_2"/>
    <property type="match status" value="1"/>
</dbReference>
<feature type="compositionally biased region" description="Polar residues" evidence="2">
    <location>
        <begin position="563"/>
        <end position="580"/>
    </location>
</feature>
<evidence type="ECO:0000259" key="3">
    <source>
        <dbReference type="PROSITE" id="PS50157"/>
    </source>
</evidence>
<accession>A0A074RJ25</accession>
<keyword evidence="1" id="KW-0479">Metal-binding</keyword>
<protein>
    <recommendedName>
        <fullName evidence="3">C2H2-type domain-containing protein</fullName>
    </recommendedName>
</protein>
<feature type="domain" description="C2H2-type" evidence="3">
    <location>
        <begin position="809"/>
        <end position="838"/>
    </location>
</feature>
<sequence>MPPWFWLGSSASSSNPSLAWACGNGGKGRMLIKFPLPLDDGWYKEQPCTTFQVFQHRKERSGFKHEFIVLEFLDGSVCRIERMGDPDARFDALSPRGSVAHDMAQCFQPDELDQACLGSSDIIAEIELPCDFDLMDVLKICRAIHEGEKTRNYTLQVFNCYFFSLAIQVCLTRLVARWEDQALFEKWYSDINTGVLALSGTFQPLADSSLRHGSILFRMYYALFPHDFDSTQNSSLVEEIKLKLSLWINEHPETILQEIVYRVNTLLWHSTIDSGLNRSRLLAIAGASADKIPKLNKVSLKAKSIMKTEVHYPVPRPARKLGELGLKRKPAAQATINFAANWYHWIMYYLSHVGFWFLHTALEWGVTLFAIRKNSITCTIIDEKLERMAYEMEQMKRPGHTDLQRLVDELRALSESQVAVWDENPWADICNCITKYVSINILKEDETHKPVIWFAPKGIRKSMVLQSISTFQVHIRNRIEIQAKEVEGVWLGSAENIQAELEDTLSQVWKLIREGPTLVDKERGGTKSRRQRGMNTDIRAWVREVQRTRKLQGDEGNDESELESNSGGTSHTVSALSQDGGTIRGQKYGGHPREGSNNDEDSLQTYIGAKLGDASGNHFGRPQEKWDQGFVLEHAHADILLKGRVYFLHYPSVYCYDENQIIYSIREGLRYHQVTTIAPNPPGLRSPFDIGGVTYCFGEEGALWYAMGEHWLLEVTFPALEPALSELVRYIEANNLHITADPIYTPPGSGLSQSTSSETGVQDTNMDVSEDGLRILSPSPDQEEVDGWIEHLEWRRAMQVKDGIRLPPIHCPVSTCGKLQGHPQALRDHLYFHFSIKPYSCDYRCPMAFETEVNRNRHLETCPLVPIWESY</sequence>
<dbReference type="GO" id="GO:0008270">
    <property type="term" value="F:zinc ion binding"/>
    <property type="evidence" value="ECO:0007669"/>
    <property type="project" value="UniProtKB-KW"/>
</dbReference>
<keyword evidence="1" id="KW-0862">Zinc</keyword>
<dbReference type="Gene3D" id="3.30.160.60">
    <property type="entry name" value="Classic Zinc Finger"/>
    <property type="match status" value="1"/>
</dbReference>
<dbReference type="Proteomes" id="UP000027456">
    <property type="component" value="Unassembled WGS sequence"/>
</dbReference>
<comment type="caution">
    <text evidence="4">The sequence shown here is derived from an EMBL/GenBank/DDBJ whole genome shotgun (WGS) entry which is preliminary data.</text>
</comment>
<dbReference type="HOGENOM" id="CLU_329584_0_0_1"/>
<dbReference type="InterPro" id="IPR013087">
    <property type="entry name" value="Znf_C2H2_type"/>
</dbReference>
<gene>
    <name evidence="4" type="ORF">V565_167840</name>
</gene>
<dbReference type="EMBL" id="AZST01000838">
    <property type="protein sequence ID" value="KEP47111.1"/>
    <property type="molecule type" value="Genomic_DNA"/>
</dbReference>
<dbReference type="InterPro" id="IPR036236">
    <property type="entry name" value="Znf_C2H2_sf"/>
</dbReference>
<evidence type="ECO:0000313" key="5">
    <source>
        <dbReference type="Proteomes" id="UP000027456"/>
    </source>
</evidence>
<reference evidence="4 5" key="1">
    <citation type="submission" date="2013-12" db="EMBL/GenBank/DDBJ databases">
        <authorList>
            <person name="Cubeta M."/>
            <person name="Pakala S."/>
            <person name="Fedorova N."/>
            <person name="Thomas E."/>
            <person name="Dean R."/>
            <person name="Jabaji S."/>
            <person name="Neate S."/>
            <person name="Toda T."/>
            <person name="Tavantzis S."/>
            <person name="Vilgalys R."/>
            <person name="Bharathan N."/>
            <person name="Pakala S."/>
            <person name="Losada L.S."/>
            <person name="Zafar N."/>
            <person name="Nierman W."/>
        </authorList>
    </citation>
    <scope>NUCLEOTIDE SEQUENCE [LARGE SCALE GENOMIC DNA]</scope>
    <source>
        <strain evidence="4 5">123E</strain>
    </source>
</reference>
<keyword evidence="5" id="KW-1185">Reference proteome</keyword>
<dbReference type="SUPFAM" id="SSF57667">
    <property type="entry name" value="beta-beta-alpha zinc fingers"/>
    <property type="match status" value="1"/>
</dbReference>
<organism evidence="4 5">
    <name type="scientific">Rhizoctonia solani 123E</name>
    <dbReference type="NCBI Taxonomy" id="1423351"/>
    <lineage>
        <taxon>Eukaryota</taxon>
        <taxon>Fungi</taxon>
        <taxon>Dikarya</taxon>
        <taxon>Basidiomycota</taxon>
        <taxon>Agaricomycotina</taxon>
        <taxon>Agaricomycetes</taxon>
        <taxon>Cantharellales</taxon>
        <taxon>Ceratobasidiaceae</taxon>
        <taxon>Rhizoctonia</taxon>
    </lineage>
</organism>
<evidence type="ECO:0000313" key="4">
    <source>
        <dbReference type="EMBL" id="KEP47111.1"/>
    </source>
</evidence>
<name>A0A074RJ25_9AGAM</name>
<keyword evidence="1" id="KW-0863">Zinc-finger</keyword>
<evidence type="ECO:0000256" key="1">
    <source>
        <dbReference type="PROSITE-ProRule" id="PRU00042"/>
    </source>
</evidence>
<feature type="region of interest" description="Disordered" evidence="2">
    <location>
        <begin position="545"/>
        <end position="600"/>
    </location>
</feature>
<evidence type="ECO:0000256" key="2">
    <source>
        <dbReference type="SAM" id="MobiDB-lite"/>
    </source>
</evidence>
<dbReference type="OrthoDB" id="3231398at2759"/>